<comment type="catalytic activity">
    <reaction evidence="13 14">
        <text>di-trans,octa-cis-undecaprenyl diphosphate + H2O = di-trans,octa-cis-undecaprenyl phosphate + phosphate + H(+)</text>
        <dbReference type="Rhea" id="RHEA:28094"/>
        <dbReference type="ChEBI" id="CHEBI:15377"/>
        <dbReference type="ChEBI" id="CHEBI:15378"/>
        <dbReference type="ChEBI" id="CHEBI:43474"/>
        <dbReference type="ChEBI" id="CHEBI:58405"/>
        <dbReference type="ChEBI" id="CHEBI:60392"/>
        <dbReference type="EC" id="3.6.1.27"/>
    </reaction>
</comment>
<evidence type="ECO:0000256" key="1">
    <source>
        <dbReference type="ARBA" id="ARBA00004651"/>
    </source>
</evidence>
<keyword evidence="7 14" id="KW-0378">Hydrolase</keyword>
<keyword evidence="14" id="KW-0573">Peptidoglycan synthesis</keyword>
<feature type="transmembrane region" description="Helical" evidence="14">
    <location>
        <begin position="242"/>
        <end position="259"/>
    </location>
</feature>
<evidence type="ECO:0000256" key="6">
    <source>
        <dbReference type="ARBA" id="ARBA00022692"/>
    </source>
</evidence>
<dbReference type="RefSeq" id="WP_053185152.1">
    <property type="nucleotide sequence ID" value="NZ_LGIA01000173.1"/>
</dbReference>
<evidence type="ECO:0000256" key="2">
    <source>
        <dbReference type="ARBA" id="ARBA00010621"/>
    </source>
</evidence>
<name>A0A0L8V6B2_9BACT</name>
<dbReference type="PANTHER" id="PTHR30622">
    <property type="entry name" value="UNDECAPRENYL-DIPHOSPHATASE"/>
    <property type="match status" value="1"/>
</dbReference>
<protein>
    <recommendedName>
        <fullName evidence="4 14">Undecaprenyl-diphosphatase</fullName>
        <ecNumber evidence="3 14">3.6.1.27</ecNumber>
    </recommendedName>
    <alternativeName>
        <fullName evidence="12 14">Bacitracin resistance protein</fullName>
    </alternativeName>
    <alternativeName>
        <fullName evidence="11 14">Undecaprenyl pyrophosphate phosphatase</fullName>
    </alternativeName>
</protein>
<dbReference type="EC" id="3.6.1.27" evidence="3 14"/>
<keyword evidence="6 14" id="KW-0812">Transmembrane</keyword>
<dbReference type="GO" id="GO:0050380">
    <property type="term" value="F:undecaprenyl-diphosphatase activity"/>
    <property type="evidence" value="ECO:0007669"/>
    <property type="project" value="UniProtKB-UniRule"/>
</dbReference>
<keyword evidence="8 14" id="KW-1133">Transmembrane helix</keyword>
<dbReference type="Pfam" id="PF02673">
    <property type="entry name" value="BacA"/>
    <property type="match status" value="1"/>
</dbReference>
<evidence type="ECO:0000256" key="9">
    <source>
        <dbReference type="ARBA" id="ARBA00023136"/>
    </source>
</evidence>
<evidence type="ECO:0000256" key="4">
    <source>
        <dbReference type="ARBA" id="ARBA00021581"/>
    </source>
</evidence>
<feature type="transmembrane region" description="Helical" evidence="14">
    <location>
        <begin position="182"/>
        <end position="200"/>
    </location>
</feature>
<evidence type="ECO:0000256" key="14">
    <source>
        <dbReference type="HAMAP-Rule" id="MF_01006"/>
    </source>
</evidence>
<sequence>MSVFQAFLLGIIQGLTEFLPVSSSGHLEIGHHLLGIKGHNNLVFAIVVHGATVLSTLVVFREDILSLCKGLFAFQWNDETKYISLLFLSAVPIAALGLFFREEVESLFTGNLVFVGIMLIFTASLLAFSYFAKSKDKKIGWLDSLIIGVAQALAVLPGISRAGSTIAVGLLLGKKKEDMARFSFLMVLIPILGANCIDLFAHEANPGEPLGILPLAVGFVAAFVSGLLACKWMIRVVKQGKLIYFAAYCFVIGLIAIFAG</sequence>
<gene>
    <name evidence="14" type="primary">uppP</name>
    <name evidence="15" type="ORF">NC99_32000</name>
</gene>
<dbReference type="GO" id="GO:0009252">
    <property type="term" value="P:peptidoglycan biosynthetic process"/>
    <property type="evidence" value="ECO:0007669"/>
    <property type="project" value="UniProtKB-KW"/>
</dbReference>
<dbReference type="HAMAP" id="MF_01006">
    <property type="entry name" value="Undec_diphosphatase"/>
    <property type="match status" value="1"/>
</dbReference>
<dbReference type="STRING" id="1409788.NC99_32000"/>
<evidence type="ECO:0000256" key="3">
    <source>
        <dbReference type="ARBA" id="ARBA00012374"/>
    </source>
</evidence>
<dbReference type="Proteomes" id="UP000036958">
    <property type="component" value="Unassembled WGS sequence"/>
</dbReference>
<organism evidence="15 16">
    <name type="scientific">Sunxiuqinia dokdonensis</name>
    <dbReference type="NCBI Taxonomy" id="1409788"/>
    <lineage>
        <taxon>Bacteria</taxon>
        <taxon>Pseudomonadati</taxon>
        <taxon>Bacteroidota</taxon>
        <taxon>Bacteroidia</taxon>
        <taxon>Marinilabiliales</taxon>
        <taxon>Prolixibacteraceae</taxon>
        <taxon>Sunxiuqinia</taxon>
    </lineage>
</organism>
<comment type="miscellaneous">
    <text evidence="14">Bacitracin is thought to be involved in the inhibition of peptidoglycan synthesis by sequestering undecaprenyl diphosphate, thereby reducing the pool of lipid carrier available.</text>
</comment>
<evidence type="ECO:0000256" key="7">
    <source>
        <dbReference type="ARBA" id="ARBA00022801"/>
    </source>
</evidence>
<dbReference type="PATRIC" id="fig|1409788.3.peg.3284"/>
<evidence type="ECO:0000313" key="16">
    <source>
        <dbReference type="Proteomes" id="UP000036958"/>
    </source>
</evidence>
<dbReference type="GO" id="GO:0008360">
    <property type="term" value="P:regulation of cell shape"/>
    <property type="evidence" value="ECO:0007669"/>
    <property type="project" value="UniProtKB-KW"/>
</dbReference>
<evidence type="ECO:0000256" key="8">
    <source>
        <dbReference type="ARBA" id="ARBA00022989"/>
    </source>
</evidence>
<evidence type="ECO:0000256" key="13">
    <source>
        <dbReference type="ARBA" id="ARBA00047594"/>
    </source>
</evidence>
<comment type="similarity">
    <text evidence="2 14">Belongs to the UppP family.</text>
</comment>
<keyword evidence="14" id="KW-0133">Cell shape</keyword>
<comment type="function">
    <text evidence="14">Catalyzes the dephosphorylation of undecaprenyl diphosphate (UPP). Confers resistance to bacitracin.</text>
</comment>
<keyword evidence="10 14" id="KW-0046">Antibiotic resistance</keyword>
<keyword evidence="16" id="KW-1185">Reference proteome</keyword>
<proteinExistence type="inferred from homology"/>
<feature type="transmembrane region" description="Helical" evidence="14">
    <location>
        <begin position="42"/>
        <end position="61"/>
    </location>
</feature>
<reference evidence="16" key="1">
    <citation type="submission" date="2015-07" db="EMBL/GenBank/DDBJ databases">
        <title>Genome sequencing of Sunxiuqinia dokdonensis strain SK.</title>
        <authorList>
            <person name="Ahn S."/>
            <person name="Kim B.-C."/>
        </authorList>
    </citation>
    <scope>NUCLEOTIDE SEQUENCE [LARGE SCALE GENOMIC DNA]</scope>
    <source>
        <strain evidence="16">SK</strain>
    </source>
</reference>
<dbReference type="OrthoDB" id="9808289at2"/>
<feature type="transmembrane region" description="Helical" evidence="14">
    <location>
        <begin position="112"/>
        <end position="132"/>
    </location>
</feature>
<evidence type="ECO:0000256" key="12">
    <source>
        <dbReference type="ARBA" id="ARBA00032932"/>
    </source>
</evidence>
<evidence type="ECO:0000256" key="11">
    <source>
        <dbReference type="ARBA" id="ARBA00032707"/>
    </source>
</evidence>
<feature type="transmembrane region" description="Helical" evidence="14">
    <location>
        <begin position="212"/>
        <end position="230"/>
    </location>
</feature>
<evidence type="ECO:0000256" key="10">
    <source>
        <dbReference type="ARBA" id="ARBA00023251"/>
    </source>
</evidence>
<evidence type="ECO:0000313" key="15">
    <source>
        <dbReference type="EMBL" id="KOH43984.1"/>
    </source>
</evidence>
<comment type="subcellular location">
    <subcellularLocation>
        <location evidence="1 14">Cell membrane</location>
        <topology evidence="1 14">Multi-pass membrane protein</topology>
    </subcellularLocation>
</comment>
<dbReference type="GO" id="GO:0046677">
    <property type="term" value="P:response to antibiotic"/>
    <property type="evidence" value="ECO:0007669"/>
    <property type="project" value="UniProtKB-UniRule"/>
</dbReference>
<dbReference type="AlphaFoldDB" id="A0A0L8V6B2"/>
<dbReference type="InterPro" id="IPR003824">
    <property type="entry name" value="UppP"/>
</dbReference>
<comment type="caution">
    <text evidence="15">The sequence shown here is derived from an EMBL/GenBank/DDBJ whole genome shotgun (WGS) entry which is preliminary data.</text>
</comment>
<dbReference type="EMBL" id="LGIA01000173">
    <property type="protein sequence ID" value="KOH43984.1"/>
    <property type="molecule type" value="Genomic_DNA"/>
</dbReference>
<evidence type="ECO:0000256" key="5">
    <source>
        <dbReference type="ARBA" id="ARBA00022475"/>
    </source>
</evidence>
<keyword evidence="9 14" id="KW-0472">Membrane</keyword>
<dbReference type="GO" id="GO:0005886">
    <property type="term" value="C:plasma membrane"/>
    <property type="evidence" value="ECO:0007669"/>
    <property type="project" value="UniProtKB-SubCell"/>
</dbReference>
<accession>A0A0L8V6B2</accession>
<keyword evidence="5 14" id="KW-1003">Cell membrane</keyword>
<feature type="transmembrane region" description="Helical" evidence="14">
    <location>
        <begin position="82"/>
        <end position="100"/>
    </location>
</feature>
<dbReference type="PANTHER" id="PTHR30622:SF2">
    <property type="entry name" value="UNDECAPRENYL-DIPHOSPHATASE"/>
    <property type="match status" value="1"/>
</dbReference>
<dbReference type="GO" id="GO:0071555">
    <property type="term" value="P:cell wall organization"/>
    <property type="evidence" value="ECO:0007669"/>
    <property type="project" value="UniProtKB-KW"/>
</dbReference>
<keyword evidence="14" id="KW-0961">Cell wall biogenesis/degradation</keyword>